<dbReference type="Proteomes" id="UP000828390">
    <property type="component" value="Unassembled WGS sequence"/>
</dbReference>
<evidence type="ECO:0000313" key="2">
    <source>
        <dbReference type="Proteomes" id="UP000828390"/>
    </source>
</evidence>
<dbReference type="AlphaFoldDB" id="A0A9D4E7X1"/>
<name>A0A9D4E7X1_DREPO</name>
<organism evidence="1 2">
    <name type="scientific">Dreissena polymorpha</name>
    <name type="common">Zebra mussel</name>
    <name type="synonym">Mytilus polymorpha</name>
    <dbReference type="NCBI Taxonomy" id="45954"/>
    <lineage>
        <taxon>Eukaryota</taxon>
        <taxon>Metazoa</taxon>
        <taxon>Spiralia</taxon>
        <taxon>Lophotrochozoa</taxon>
        <taxon>Mollusca</taxon>
        <taxon>Bivalvia</taxon>
        <taxon>Autobranchia</taxon>
        <taxon>Heteroconchia</taxon>
        <taxon>Euheterodonta</taxon>
        <taxon>Imparidentia</taxon>
        <taxon>Neoheterodontei</taxon>
        <taxon>Myida</taxon>
        <taxon>Dreissenoidea</taxon>
        <taxon>Dreissenidae</taxon>
        <taxon>Dreissena</taxon>
    </lineage>
</organism>
<comment type="caution">
    <text evidence="1">The sequence shown here is derived from an EMBL/GenBank/DDBJ whole genome shotgun (WGS) entry which is preliminary data.</text>
</comment>
<reference evidence="1" key="2">
    <citation type="submission" date="2020-11" db="EMBL/GenBank/DDBJ databases">
        <authorList>
            <person name="McCartney M.A."/>
            <person name="Auch B."/>
            <person name="Kono T."/>
            <person name="Mallez S."/>
            <person name="Becker A."/>
            <person name="Gohl D.M."/>
            <person name="Silverstein K.A.T."/>
            <person name="Koren S."/>
            <person name="Bechman K.B."/>
            <person name="Herman A."/>
            <person name="Abrahante J.E."/>
            <person name="Garbe J."/>
        </authorList>
    </citation>
    <scope>NUCLEOTIDE SEQUENCE</scope>
    <source>
        <strain evidence="1">Duluth1</strain>
        <tissue evidence="1">Whole animal</tissue>
    </source>
</reference>
<keyword evidence="2" id="KW-1185">Reference proteome</keyword>
<dbReference type="EMBL" id="JAIWYP010000009">
    <property type="protein sequence ID" value="KAH3773891.1"/>
    <property type="molecule type" value="Genomic_DNA"/>
</dbReference>
<proteinExistence type="predicted"/>
<sequence>MINGLLPPLVFAVLPPSHPPQGLGYLYNRETNVMSSSDISCSGTSGTSGSCCSVIVFWSQRCNDFVDLLHH</sequence>
<protein>
    <submittedName>
        <fullName evidence="1">Uncharacterized protein</fullName>
    </submittedName>
</protein>
<reference evidence="1" key="1">
    <citation type="journal article" date="2019" name="bioRxiv">
        <title>The Genome of the Zebra Mussel, Dreissena polymorpha: A Resource for Invasive Species Research.</title>
        <authorList>
            <person name="McCartney M.A."/>
            <person name="Auch B."/>
            <person name="Kono T."/>
            <person name="Mallez S."/>
            <person name="Zhang Y."/>
            <person name="Obille A."/>
            <person name="Becker A."/>
            <person name="Abrahante J.E."/>
            <person name="Garbe J."/>
            <person name="Badalamenti J.P."/>
            <person name="Herman A."/>
            <person name="Mangelson H."/>
            <person name="Liachko I."/>
            <person name="Sullivan S."/>
            <person name="Sone E.D."/>
            <person name="Koren S."/>
            <person name="Silverstein K.A.T."/>
            <person name="Beckman K.B."/>
            <person name="Gohl D.M."/>
        </authorList>
    </citation>
    <scope>NUCLEOTIDE SEQUENCE</scope>
    <source>
        <strain evidence="1">Duluth1</strain>
        <tissue evidence="1">Whole animal</tissue>
    </source>
</reference>
<gene>
    <name evidence="1" type="ORF">DPMN_175262</name>
</gene>
<evidence type="ECO:0000313" key="1">
    <source>
        <dbReference type="EMBL" id="KAH3773891.1"/>
    </source>
</evidence>
<accession>A0A9D4E7X1</accession>